<evidence type="ECO:0000313" key="1">
    <source>
        <dbReference type="EMBL" id="SYH35841.1"/>
    </source>
</evidence>
<comment type="caution">
    <text evidence="1">The sequence shown here is derived from an EMBL/GenBank/DDBJ whole genome shotgun (WGS) entry which is preliminary data.</text>
</comment>
<dbReference type="Proteomes" id="UP000258673">
    <property type="component" value="Unassembled WGS sequence"/>
</dbReference>
<dbReference type="RefSeq" id="WP_004180408.1">
    <property type="nucleotide sequence ID" value="NZ_AP018750.1"/>
</dbReference>
<dbReference type="NCBIfam" id="TIGR03353">
    <property type="entry name" value="VI_chp_4"/>
    <property type="match status" value="1"/>
</dbReference>
<sequence length="336" mass="37513">MKIFRPLWRDGAFLVPQQFQQQARWDAHVADTVSRMALAHPWGVLRAEFDASALTLSRLNATRLIVRFADGTLIDTELADILPPVRDVSDVMQDSVEVLLALPLLSASGGNLDDGQESARPRRWRAEQVTVQELAGHERSELHQDPSRHPELLYRELARLAGSLLTFSLEHHLEAIPRYRHASPEQVFPPLFALLDTLLEVSLPSRVIAIALEQGADREIWRGRLHDARLREGADFYLSVRSSLPPHQLQSRFPQLCKAGSHDDVAEVVNIALSGIAIKPLSHVPAAIPLRLENQYFALDLSTDAARAMLEAGNCTFYTPESLGDVKLELFAVLRS</sequence>
<reference evidence="1 2" key="1">
    <citation type="submission" date="2018-08" db="EMBL/GenBank/DDBJ databases">
        <authorList>
            <consortium name="Pathogen Informatics"/>
        </authorList>
    </citation>
    <scope>NUCLEOTIDE SEQUENCE [LARGE SCALE GENOMIC DNA]</scope>
    <source>
        <strain evidence="1 2">EuSCAPE_IT093</strain>
    </source>
</reference>
<dbReference type="EMBL" id="UKUT01000011">
    <property type="protein sequence ID" value="SYH35841.1"/>
    <property type="molecule type" value="Genomic_DNA"/>
</dbReference>
<dbReference type="AlphaFoldDB" id="A0A9Q8FI31"/>
<proteinExistence type="predicted"/>
<dbReference type="PANTHER" id="PTHR35566:SF1">
    <property type="entry name" value="TYPE VI SECRETION SYSTEM BASEPLATE COMPONENT TSSK1"/>
    <property type="match status" value="1"/>
</dbReference>
<dbReference type="Pfam" id="PF05936">
    <property type="entry name" value="T6SS_VasE"/>
    <property type="match status" value="2"/>
</dbReference>
<gene>
    <name evidence="1" type="ORF">SAMEA3515122_04249</name>
</gene>
<evidence type="ECO:0000313" key="2">
    <source>
        <dbReference type="Proteomes" id="UP000258673"/>
    </source>
</evidence>
<name>A0A9Q8FI31_KLEPN</name>
<dbReference type="InterPro" id="IPR010263">
    <property type="entry name" value="T6SS_TssK"/>
</dbReference>
<organism evidence="1 2">
    <name type="scientific">Klebsiella pneumoniae</name>
    <dbReference type="NCBI Taxonomy" id="573"/>
    <lineage>
        <taxon>Bacteria</taxon>
        <taxon>Pseudomonadati</taxon>
        <taxon>Pseudomonadota</taxon>
        <taxon>Gammaproteobacteria</taxon>
        <taxon>Enterobacterales</taxon>
        <taxon>Enterobacteriaceae</taxon>
        <taxon>Klebsiella/Raoultella group</taxon>
        <taxon>Klebsiella</taxon>
        <taxon>Klebsiella pneumoniae complex</taxon>
    </lineage>
</organism>
<protein>
    <submittedName>
        <fullName evidence="1">Type VI secretion protein</fullName>
    </submittedName>
</protein>
<dbReference type="PANTHER" id="PTHR35566">
    <property type="entry name" value="BLR3599 PROTEIN"/>
    <property type="match status" value="1"/>
</dbReference>
<accession>A0A9Q8FI31</accession>